<organism evidence="6 7">
    <name type="scientific">Hypsibius exemplaris</name>
    <name type="common">Freshwater tardigrade</name>
    <dbReference type="NCBI Taxonomy" id="2072580"/>
    <lineage>
        <taxon>Eukaryota</taxon>
        <taxon>Metazoa</taxon>
        <taxon>Ecdysozoa</taxon>
        <taxon>Tardigrada</taxon>
        <taxon>Eutardigrada</taxon>
        <taxon>Parachela</taxon>
        <taxon>Hypsibioidea</taxon>
        <taxon>Hypsibiidae</taxon>
        <taxon>Hypsibius</taxon>
    </lineage>
</organism>
<evidence type="ECO:0000313" key="6">
    <source>
        <dbReference type="EMBL" id="OWA53701.1"/>
    </source>
</evidence>
<dbReference type="OrthoDB" id="10029564at2759"/>
<evidence type="ECO:0000313" key="7">
    <source>
        <dbReference type="Proteomes" id="UP000192578"/>
    </source>
</evidence>
<dbReference type="InterPro" id="IPR036034">
    <property type="entry name" value="PDZ_sf"/>
</dbReference>
<dbReference type="FunFam" id="2.30.42.10:FF:000087">
    <property type="entry name" value="Whirlin a"/>
    <property type="match status" value="1"/>
</dbReference>
<dbReference type="AlphaFoldDB" id="A0A9X6NJ71"/>
<dbReference type="PANTHER" id="PTHR23116:SF29">
    <property type="entry name" value="PDZ DOMAIN-CONTAINING PROTEIN 7"/>
    <property type="match status" value="1"/>
</dbReference>
<feature type="region of interest" description="Disordered" evidence="4">
    <location>
        <begin position="976"/>
        <end position="1067"/>
    </location>
</feature>
<feature type="compositionally biased region" description="Basic residues" evidence="4">
    <location>
        <begin position="333"/>
        <end position="348"/>
    </location>
</feature>
<keyword evidence="7" id="KW-1185">Reference proteome</keyword>
<evidence type="ECO:0000256" key="2">
    <source>
        <dbReference type="ARBA" id="ARBA00022737"/>
    </source>
</evidence>
<dbReference type="Pfam" id="PF00595">
    <property type="entry name" value="PDZ"/>
    <property type="match status" value="3"/>
</dbReference>
<evidence type="ECO:0000256" key="1">
    <source>
        <dbReference type="ARBA" id="ARBA00004316"/>
    </source>
</evidence>
<dbReference type="GO" id="GO:0005929">
    <property type="term" value="C:cilium"/>
    <property type="evidence" value="ECO:0007669"/>
    <property type="project" value="TreeGrafter"/>
</dbReference>
<feature type="compositionally biased region" description="Low complexity" evidence="4">
    <location>
        <begin position="522"/>
        <end position="536"/>
    </location>
</feature>
<dbReference type="InterPro" id="IPR001478">
    <property type="entry name" value="PDZ"/>
</dbReference>
<dbReference type="InterPro" id="IPR051844">
    <property type="entry name" value="USH2_Complex_Protein"/>
</dbReference>
<proteinExistence type="predicted"/>
<dbReference type="SMART" id="SM00228">
    <property type="entry name" value="PDZ"/>
    <property type="match status" value="3"/>
</dbReference>
<feature type="domain" description="PDZ" evidence="5">
    <location>
        <begin position="1090"/>
        <end position="1158"/>
    </location>
</feature>
<dbReference type="GO" id="GO:0005886">
    <property type="term" value="C:plasma membrane"/>
    <property type="evidence" value="ECO:0007669"/>
    <property type="project" value="TreeGrafter"/>
</dbReference>
<reference evidence="7" key="1">
    <citation type="submission" date="2017-01" db="EMBL/GenBank/DDBJ databases">
        <title>Comparative genomics of anhydrobiosis in the tardigrade Hypsibius dujardini.</title>
        <authorList>
            <person name="Yoshida Y."/>
            <person name="Koutsovoulos G."/>
            <person name="Laetsch D."/>
            <person name="Stevens L."/>
            <person name="Kumar S."/>
            <person name="Horikawa D."/>
            <person name="Ishino K."/>
            <person name="Komine S."/>
            <person name="Tomita M."/>
            <person name="Blaxter M."/>
            <person name="Arakawa K."/>
        </authorList>
    </citation>
    <scope>NUCLEOTIDE SEQUENCE [LARGE SCALE GENOMIC DNA]</scope>
    <source>
        <strain evidence="7">Z151</strain>
    </source>
</reference>
<feature type="region of interest" description="Disordered" evidence="4">
    <location>
        <begin position="1"/>
        <end position="146"/>
    </location>
</feature>
<feature type="domain" description="PDZ" evidence="5">
    <location>
        <begin position="423"/>
        <end position="480"/>
    </location>
</feature>
<feature type="compositionally biased region" description="Polar residues" evidence="4">
    <location>
        <begin position="512"/>
        <end position="521"/>
    </location>
</feature>
<dbReference type="Gene3D" id="1.20.1160.20">
    <property type="match status" value="1"/>
</dbReference>
<protein>
    <submittedName>
        <fullName evidence="6">Whirlin</fullName>
    </submittedName>
</protein>
<evidence type="ECO:0000256" key="4">
    <source>
        <dbReference type="SAM" id="MobiDB-lite"/>
    </source>
</evidence>
<evidence type="ECO:0000259" key="5">
    <source>
        <dbReference type="PROSITE" id="PS50106"/>
    </source>
</evidence>
<feature type="domain" description="PDZ" evidence="5">
    <location>
        <begin position="201"/>
        <end position="270"/>
    </location>
</feature>
<dbReference type="PROSITE" id="PS50106">
    <property type="entry name" value="PDZ"/>
    <property type="match status" value="3"/>
</dbReference>
<accession>A0A9X6NJ71</accession>
<keyword evidence="3" id="KW-0966">Cell projection</keyword>
<evidence type="ECO:0000256" key="3">
    <source>
        <dbReference type="ARBA" id="ARBA00023273"/>
    </source>
</evidence>
<dbReference type="Proteomes" id="UP000192578">
    <property type="component" value="Unassembled WGS sequence"/>
</dbReference>
<dbReference type="GO" id="GO:0002142">
    <property type="term" value="C:stereocilia ankle link complex"/>
    <property type="evidence" value="ECO:0007669"/>
    <property type="project" value="TreeGrafter"/>
</dbReference>
<sequence>MSSSAAALRQADSFALQQPRNSKSRPGVPEHNGGGSGRRNQRDLPPTAFPFSFLPTVTGTGRGGGDLSPESEASRSDDDPGTDSGGAGVREERQLHEHRRHHHHHHSSSTAIVHEQPATTRARRQHAGANSVAPALPPTRKGSATTPTVVTTDMLDVVQPGQGKTAAGGPRGSLTQRLPISPRKFSVEAQAEAEAASTFMDIFVRRDSYHHDFGFDISGGCDSGQPLTVTGVVLGGPADQAGLCPEDIVLAVDNIKADKLSHQDTVQIIKTVLQIHLKVQRIPAILLSSSASGGGGGGERPRSRQHASMQGAEGKAAEMTGIEGAELNAPTHPSKKSNRDRRHHPHHTSNRDDTDITGELNNHAYAWIDIAQQPCSPPPEEEALSIAAAASGGNLLQPGDPTGSGAVFPERKCVLLVSDDVHLGLLIRGGLEYGLGVYVTGLDKASAAETANLQVGDQILSVNNCDFRRITHTKAVRILRTHRHMTLRVRHVGKLPYARRLTPSSLSSSSSITNHHASAQDNGNSSNNSNNPHNTNTLQSLFTNAALLTDPAEEEIDRLTREAMLEQTSYLGVPFGGGSGDLDFLTDPTLTGLIDMPYESFMLDLELDDEVLRLKQKMKEKRELFLERPRAGRVRSPPTGSAYTSAEYWTNVVERNAEQLLKDETEKEALMYFLREYGTGALGVDALVLSLFHTMDSLPNFQLLDDIRNLISPEDISRYDSLMSGMKTELMSSPGNSLSRSFTGEELFPSSSSFNDDIAFIKPLPQLPTMPLKSAIKSTSFIATPPVKTTQAPTVADPNSYGPVDMIIIPPQPQPTFDVLQNGIIGGASPIPNQSWLQPSNSLPVQPSMPMVPGQRSRFLYGPPEQNQYTGTTPAMQLYPGYLAGVGTQNGLSDGPAVWPPPHGRKSYSIDCLPQSLTMFPEGASRAAYGPRTAHDLLGMRNRPGYPADGYSYPAPRSSTRPLAYDYSDTPAGIAQSASKLSDHHRRQSYLDEEQSQDERVLGHHQRNRKTPTPPDRTSESPLQTRRRNRSVAGSIDETNPSRYGLLSAPTTRKEDRRRSSPGVAETAILEVDPATTANSDSSSPVIIETVTIAKTAAFLGLAIEGGNDTNHPLPRIINIQPKGCAHINGQLKVGHVIISVNGNKLDNLSHSECVSLITGIFADKTVKTMEFVVKNTVKPVAS</sequence>
<dbReference type="EMBL" id="MTYJ01000339">
    <property type="protein sequence ID" value="OWA53701.1"/>
    <property type="molecule type" value="Genomic_DNA"/>
</dbReference>
<feature type="region of interest" description="Disordered" evidence="4">
    <location>
        <begin position="288"/>
        <end position="357"/>
    </location>
</feature>
<dbReference type="SUPFAM" id="SSF50156">
    <property type="entry name" value="PDZ domain-like"/>
    <property type="match status" value="3"/>
</dbReference>
<feature type="compositionally biased region" description="Basic residues" evidence="4">
    <location>
        <begin position="96"/>
        <end position="107"/>
    </location>
</feature>
<dbReference type="Gene3D" id="2.30.42.10">
    <property type="match status" value="3"/>
</dbReference>
<dbReference type="GO" id="GO:0032426">
    <property type="term" value="C:stereocilium tip"/>
    <property type="evidence" value="ECO:0007669"/>
    <property type="project" value="TreeGrafter"/>
</dbReference>
<comment type="subcellular location">
    <subcellularLocation>
        <location evidence="1">Cell projection</location>
    </subcellularLocation>
</comment>
<feature type="region of interest" description="Disordered" evidence="4">
    <location>
        <begin position="503"/>
        <end position="537"/>
    </location>
</feature>
<keyword evidence="2" id="KW-0677">Repeat</keyword>
<name>A0A9X6NJ71_HYPEX</name>
<gene>
    <name evidence="6" type="ORF">BV898_18123</name>
</gene>
<dbReference type="PANTHER" id="PTHR23116">
    <property type="entry name" value="PDZ DOMAIN CONTAINING WHIRLIN AND HARMONIN-RELATED"/>
    <property type="match status" value="1"/>
</dbReference>
<comment type="caution">
    <text evidence="6">The sequence shown here is derived from an EMBL/GenBank/DDBJ whole genome shotgun (WGS) entry which is preliminary data.</text>
</comment>